<dbReference type="HAMAP" id="MF_01369_B">
    <property type="entry name" value="Ribosomal_uL23_B"/>
    <property type="match status" value="1"/>
</dbReference>
<dbReference type="InterPro" id="IPR012677">
    <property type="entry name" value="Nucleotide-bd_a/b_plait_sf"/>
</dbReference>
<dbReference type="RefSeq" id="WP_094407814.1">
    <property type="nucleotide sequence ID" value="NZ_JAKLKX010000012.1"/>
</dbReference>
<accession>A0A255XVT5</accession>
<evidence type="ECO:0000256" key="6">
    <source>
        <dbReference type="HAMAP-Rule" id="MF_01369"/>
    </source>
</evidence>
<keyword evidence="3 6" id="KW-0694">RNA-binding</keyword>
<reference evidence="7 8" key="1">
    <citation type="submission" date="2017-07" db="EMBL/GenBank/DDBJ databases">
        <title>Elstera cyanobacteriorum sp. nov., a novel bacterium isolated from cyanobacterial aggregates in a eutrophic lake.</title>
        <authorList>
            <person name="Cai H."/>
        </authorList>
    </citation>
    <scope>NUCLEOTIDE SEQUENCE [LARGE SCALE GENOMIC DNA]</scope>
    <source>
        <strain evidence="7 8">TH019</strain>
    </source>
</reference>
<name>A0A255XVT5_9PROT</name>
<dbReference type="InterPro" id="IPR012678">
    <property type="entry name" value="Ribosomal_uL23/eL15/eS24_sf"/>
</dbReference>
<dbReference type="PANTHER" id="PTHR11620">
    <property type="entry name" value="60S RIBOSOMAL PROTEIN L23A"/>
    <property type="match status" value="1"/>
</dbReference>
<proteinExistence type="inferred from homology"/>
<dbReference type="GO" id="GO:0006412">
    <property type="term" value="P:translation"/>
    <property type="evidence" value="ECO:0007669"/>
    <property type="project" value="UniProtKB-UniRule"/>
</dbReference>
<keyword evidence="8" id="KW-1185">Reference proteome</keyword>
<dbReference type="AlphaFoldDB" id="A0A255XVT5"/>
<evidence type="ECO:0000256" key="3">
    <source>
        <dbReference type="ARBA" id="ARBA00022884"/>
    </source>
</evidence>
<dbReference type="GO" id="GO:0003735">
    <property type="term" value="F:structural constituent of ribosome"/>
    <property type="evidence" value="ECO:0007669"/>
    <property type="project" value="InterPro"/>
</dbReference>
<protein>
    <recommendedName>
        <fullName evidence="6">Large ribosomal subunit protein uL23</fullName>
    </recommendedName>
</protein>
<keyword evidence="5 6" id="KW-0687">Ribonucleoprotein</keyword>
<dbReference type="Gene3D" id="3.30.70.330">
    <property type="match status" value="1"/>
</dbReference>
<comment type="function">
    <text evidence="6">One of the early assembly proteins it binds 23S rRNA. One of the proteins that surrounds the polypeptide exit tunnel on the outside of the ribosome. Forms the main docking site for trigger factor binding to the ribosome.</text>
</comment>
<dbReference type="GO" id="GO:1990904">
    <property type="term" value="C:ribonucleoprotein complex"/>
    <property type="evidence" value="ECO:0007669"/>
    <property type="project" value="UniProtKB-KW"/>
</dbReference>
<organism evidence="7 8">
    <name type="scientific">Elstera cyanobacteriorum</name>
    <dbReference type="NCBI Taxonomy" id="2022747"/>
    <lineage>
        <taxon>Bacteria</taxon>
        <taxon>Pseudomonadati</taxon>
        <taxon>Pseudomonadota</taxon>
        <taxon>Alphaproteobacteria</taxon>
        <taxon>Rhodospirillales</taxon>
        <taxon>Rhodospirillaceae</taxon>
        <taxon>Elstera</taxon>
    </lineage>
</organism>
<comment type="similarity">
    <text evidence="1 6">Belongs to the universal ribosomal protein uL23 family.</text>
</comment>
<dbReference type="NCBIfam" id="NF004363">
    <property type="entry name" value="PRK05738.2-4"/>
    <property type="match status" value="1"/>
</dbReference>
<evidence type="ECO:0000256" key="2">
    <source>
        <dbReference type="ARBA" id="ARBA00022730"/>
    </source>
</evidence>
<dbReference type="GO" id="GO:0005840">
    <property type="term" value="C:ribosome"/>
    <property type="evidence" value="ECO:0007669"/>
    <property type="project" value="UniProtKB-KW"/>
</dbReference>
<sequence length="106" mass="11566">MSEAKKGVALSRERAYDIILSPVITEKATFITDKNFVTFKVATDATKPEIKAAVEMVFGVTVKAVNTVTVKGKRKLFKGRPGQRSDYKKAMVKLADGQTIDLTTGV</sequence>
<keyword evidence="2 6" id="KW-0699">rRNA-binding</keyword>
<evidence type="ECO:0000256" key="4">
    <source>
        <dbReference type="ARBA" id="ARBA00022980"/>
    </source>
</evidence>
<dbReference type="Proteomes" id="UP000216361">
    <property type="component" value="Unassembled WGS sequence"/>
</dbReference>
<keyword evidence="4 6" id="KW-0689">Ribosomal protein</keyword>
<dbReference type="Pfam" id="PF00276">
    <property type="entry name" value="Ribosomal_L23"/>
    <property type="match status" value="1"/>
</dbReference>
<evidence type="ECO:0000256" key="5">
    <source>
        <dbReference type="ARBA" id="ARBA00023274"/>
    </source>
</evidence>
<dbReference type="FunFam" id="3.30.70.330:FF:000001">
    <property type="entry name" value="50S ribosomal protein L23"/>
    <property type="match status" value="1"/>
</dbReference>
<dbReference type="NCBIfam" id="NF004360">
    <property type="entry name" value="PRK05738.1-5"/>
    <property type="match status" value="1"/>
</dbReference>
<dbReference type="EMBL" id="NOXS01000028">
    <property type="protein sequence ID" value="OYQ20350.1"/>
    <property type="molecule type" value="Genomic_DNA"/>
</dbReference>
<evidence type="ECO:0000256" key="1">
    <source>
        <dbReference type="ARBA" id="ARBA00006700"/>
    </source>
</evidence>
<gene>
    <name evidence="6" type="primary">rplW</name>
    <name evidence="7" type="ORF">CHR90_04585</name>
</gene>
<dbReference type="NCBIfam" id="NF004359">
    <property type="entry name" value="PRK05738.1-3"/>
    <property type="match status" value="1"/>
</dbReference>
<evidence type="ECO:0000313" key="7">
    <source>
        <dbReference type="EMBL" id="OYQ20350.1"/>
    </source>
</evidence>
<dbReference type="SUPFAM" id="SSF54189">
    <property type="entry name" value="Ribosomal proteins S24e, L23 and L15e"/>
    <property type="match status" value="1"/>
</dbReference>
<comment type="subunit">
    <text evidence="6">Part of the 50S ribosomal subunit. Contacts protein L29, and trigger factor when it is bound to the ribosome.</text>
</comment>
<comment type="caution">
    <text evidence="7">The sequence shown here is derived from an EMBL/GenBank/DDBJ whole genome shotgun (WGS) entry which is preliminary data.</text>
</comment>
<dbReference type="InterPro" id="IPR013025">
    <property type="entry name" value="Ribosomal_uL23-like"/>
</dbReference>
<dbReference type="OrthoDB" id="9793353at2"/>
<dbReference type="GO" id="GO:0019843">
    <property type="term" value="F:rRNA binding"/>
    <property type="evidence" value="ECO:0007669"/>
    <property type="project" value="UniProtKB-UniRule"/>
</dbReference>
<evidence type="ECO:0000313" key="8">
    <source>
        <dbReference type="Proteomes" id="UP000216361"/>
    </source>
</evidence>